<dbReference type="Proteomes" id="UP000324632">
    <property type="component" value="Chromosome 8"/>
</dbReference>
<gene>
    <name evidence="1" type="ORF">E1301_Tti017267</name>
</gene>
<accession>A0A5A9P990</accession>
<dbReference type="EMBL" id="SOYY01000008">
    <property type="protein sequence ID" value="KAA0718332.1"/>
    <property type="molecule type" value="Genomic_DNA"/>
</dbReference>
<evidence type="ECO:0000313" key="2">
    <source>
        <dbReference type="Proteomes" id="UP000324632"/>
    </source>
</evidence>
<protein>
    <submittedName>
        <fullName evidence="1">Uncharacterized protein</fullName>
    </submittedName>
</protein>
<name>A0A5A9P990_9TELE</name>
<keyword evidence="2" id="KW-1185">Reference proteome</keyword>
<proteinExistence type="predicted"/>
<reference evidence="1 2" key="1">
    <citation type="journal article" date="2019" name="Mol. Ecol. Resour.">
        <title>Chromosome-level genome assembly of Triplophysa tibetana, a fish adapted to the harsh high-altitude environment of the Tibetan Plateau.</title>
        <authorList>
            <person name="Yang X."/>
            <person name="Liu H."/>
            <person name="Ma Z."/>
            <person name="Zou Y."/>
            <person name="Zou M."/>
            <person name="Mao Y."/>
            <person name="Li X."/>
            <person name="Wang H."/>
            <person name="Chen T."/>
            <person name="Wang W."/>
            <person name="Yang R."/>
        </authorList>
    </citation>
    <scope>NUCLEOTIDE SEQUENCE [LARGE SCALE GENOMIC DNA]</scope>
    <source>
        <strain evidence="1">TTIB1903HZAU</strain>
        <tissue evidence="1">Muscle</tissue>
    </source>
</reference>
<evidence type="ECO:0000313" key="1">
    <source>
        <dbReference type="EMBL" id="KAA0718332.1"/>
    </source>
</evidence>
<dbReference type="AlphaFoldDB" id="A0A5A9P990"/>
<comment type="caution">
    <text evidence="1">The sequence shown here is derived from an EMBL/GenBank/DDBJ whole genome shotgun (WGS) entry which is preliminary data.</text>
</comment>
<sequence length="101" mass="11434">MADENDVWCELQHPLFALDIVLSNAVTFRYVDVDFNCSDIVEGDAQALKDVGKALVLHRRTVMPYVAYAHKRKGSNEEKDVEQYAGLVGQTCAERILLYRS</sequence>
<organism evidence="1 2">
    <name type="scientific">Triplophysa tibetana</name>
    <dbReference type="NCBI Taxonomy" id="1572043"/>
    <lineage>
        <taxon>Eukaryota</taxon>
        <taxon>Metazoa</taxon>
        <taxon>Chordata</taxon>
        <taxon>Craniata</taxon>
        <taxon>Vertebrata</taxon>
        <taxon>Euteleostomi</taxon>
        <taxon>Actinopterygii</taxon>
        <taxon>Neopterygii</taxon>
        <taxon>Teleostei</taxon>
        <taxon>Ostariophysi</taxon>
        <taxon>Cypriniformes</taxon>
        <taxon>Nemacheilidae</taxon>
        <taxon>Triplophysa</taxon>
    </lineage>
</organism>